<proteinExistence type="inferred from homology"/>
<gene>
    <name evidence="2" type="ORF">I596_180</name>
</gene>
<dbReference type="GO" id="GO:0006313">
    <property type="term" value="P:DNA transposition"/>
    <property type="evidence" value="ECO:0007669"/>
    <property type="project" value="InterPro"/>
</dbReference>
<dbReference type="InterPro" id="IPR052546">
    <property type="entry name" value="Transposase_8_domain"/>
</dbReference>
<dbReference type="PANTHER" id="PTHR33609:SF1">
    <property type="entry name" value="TRANSPOSASE"/>
    <property type="match status" value="1"/>
</dbReference>
<dbReference type="Gene3D" id="1.10.10.10">
    <property type="entry name" value="Winged helix-like DNA-binding domain superfamily/Winged helix DNA-binding domain"/>
    <property type="match status" value="1"/>
</dbReference>
<dbReference type="GO" id="GO:0004803">
    <property type="term" value="F:transposase activity"/>
    <property type="evidence" value="ECO:0007669"/>
    <property type="project" value="InterPro"/>
</dbReference>
<comment type="similarity">
    <text evidence="1">Belongs to the transposase 8 family.</text>
</comment>
<dbReference type="SUPFAM" id="SSF46689">
    <property type="entry name" value="Homeodomain-like"/>
    <property type="match status" value="1"/>
</dbReference>
<accession>A0A167G711</accession>
<dbReference type="Proteomes" id="UP000076830">
    <property type="component" value="Chromosome"/>
</dbReference>
<evidence type="ECO:0000256" key="1">
    <source>
        <dbReference type="ARBA" id="ARBA00009964"/>
    </source>
</evidence>
<name>A0A167G711_9GAMM</name>
<dbReference type="GO" id="GO:0003677">
    <property type="term" value="F:DNA binding"/>
    <property type="evidence" value="ECO:0007669"/>
    <property type="project" value="InterPro"/>
</dbReference>
<reference evidence="2 3" key="1">
    <citation type="submission" date="2016-04" db="EMBL/GenBank/DDBJ databases">
        <title>Complete genome sequence of Dokdonella koreensis DS-123T.</title>
        <authorList>
            <person name="Kim J.F."/>
            <person name="Lee H."/>
            <person name="Kwak M.-J."/>
        </authorList>
    </citation>
    <scope>NUCLEOTIDE SEQUENCE [LARGE SCALE GENOMIC DNA]</scope>
    <source>
        <strain evidence="2 3">DS-123</strain>
    </source>
</reference>
<dbReference type="STRING" id="1300342.I596_180"/>
<keyword evidence="3" id="KW-1185">Reference proteome</keyword>
<evidence type="ECO:0000313" key="3">
    <source>
        <dbReference type="Proteomes" id="UP000076830"/>
    </source>
</evidence>
<organism evidence="2 3">
    <name type="scientific">Dokdonella koreensis DS-123</name>
    <dbReference type="NCBI Taxonomy" id="1300342"/>
    <lineage>
        <taxon>Bacteria</taxon>
        <taxon>Pseudomonadati</taxon>
        <taxon>Pseudomonadota</taxon>
        <taxon>Gammaproteobacteria</taxon>
        <taxon>Lysobacterales</taxon>
        <taxon>Rhodanobacteraceae</taxon>
        <taxon>Dokdonella</taxon>
    </lineage>
</organism>
<dbReference type="PATRIC" id="fig|1300342.3.peg.176"/>
<protein>
    <submittedName>
        <fullName evidence="2">Transposase IS3/IS911 family protein</fullName>
    </submittedName>
</protein>
<dbReference type="KEGG" id="dko:I596_180"/>
<dbReference type="EMBL" id="CP015249">
    <property type="protein sequence ID" value="ANB16219.1"/>
    <property type="molecule type" value="Genomic_DNA"/>
</dbReference>
<dbReference type="PANTHER" id="PTHR33609">
    <property type="entry name" value="LOW CALCIUM RESPONSE LOCUS PROTEIN S"/>
    <property type="match status" value="1"/>
</dbReference>
<evidence type="ECO:0000313" key="2">
    <source>
        <dbReference type="EMBL" id="ANB16219.1"/>
    </source>
</evidence>
<dbReference type="InterPro" id="IPR002514">
    <property type="entry name" value="Transposase_8"/>
</dbReference>
<dbReference type="AlphaFoldDB" id="A0A167G711"/>
<sequence length="87" mass="10151">MKKRFTDEQIIGLLREAEAGVMSIKALCKRHNLTEQTFFRWRNKFGGMDVPDARRLKDLESENSRLKRLVAEQMLVIDGMKEIVGKK</sequence>
<dbReference type="InterPro" id="IPR036388">
    <property type="entry name" value="WH-like_DNA-bd_sf"/>
</dbReference>
<dbReference type="Pfam" id="PF01527">
    <property type="entry name" value="HTH_Tnp_1"/>
    <property type="match status" value="1"/>
</dbReference>
<dbReference type="InterPro" id="IPR009057">
    <property type="entry name" value="Homeodomain-like_sf"/>
</dbReference>